<evidence type="ECO:0000259" key="1">
    <source>
        <dbReference type="Pfam" id="PF20703"/>
    </source>
</evidence>
<evidence type="ECO:0000313" key="2">
    <source>
        <dbReference type="EMBL" id="KAK6977207.1"/>
    </source>
</evidence>
<proteinExistence type="predicted"/>
<protein>
    <submittedName>
        <fullName evidence="2">CTLH domain-containing protein</fullName>
    </submittedName>
</protein>
<dbReference type="PANTHER" id="PTHR47691:SF3">
    <property type="entry name" value="HTH-TYPE TRANSCRIPTIONAL REGULATOR RV0890C-RELATED"/>
    <property type="match status" value="1"/>
</dbReference>
<dbReference type="Gene3D" id="3.40.50.300">
    <property type="entry name" value="P-loop containing nucleotide triphosphate hydrolases"/>
    <property type="match status" value="1"/>
</dbReference>
<evidence type="ECO:0000313" key="3">
    <source>
        <dbReference type="Proteomes" id="UP001362999"/>
    </source>
</evidence>
<dbReference type="Pfam" id="PF20703">
    <property type="entry name" value="nSTAND1"/>
    <property type="match status" value="1"/>
</dbReference>
<dbReference type="AlphaFoldDB" id="A0AAV9ZBI3"/>
<feature type="domain" description="Novel STAND NTPase 1" evidence="1">
    <location>
        <begin position="60"/>
        <end position="199"/>
    </location>
</feature>
<gene>
    <name evidence="2" type="ORF">R3P38DRAFT_2666853</name>
</gene>
<dbReference type="Gene3D" id="1.25.40.10">
    <property type="entry name" value="Tetratricopeptide repeat domain"/>
    <property type="match status" value="1"/>
</dbReference>
<dbReference type="EMBL" id="JAWWNJ010000171">
    <property type="protein sequence ID" value="KAK6977207.1"/>
    <property type="molecule type" value="Genomic_DNA"/>
</dbReference>
<sequence length="893" mass="98746">MQYGVGLSTDLAGLNADIEQQHEELLELISSQSDEDSGSIHRSFLNGSSNSFVMLPPSPKIFHGREAELKTLLTTLLAPSEPAHVAILGPGGMGKTALALATVHHPDVMAKYLERHFISCESATSYAELLVSIGLHLGPEPSWQSPKAILNYFGACGPCLLVLDNFETPWEASESRSEVEEFIGQLSGIPTLALLLTMRGVERPGKVKWTRPFMSPLDPLSSTASRQIFLDIADEPDDGEDAALDDLLDLSDRLPLAIALMANIASFEGYLATLSRWQVENTALLSDGHDKRSNLEKSITLSLNSPRLASSPNAINLLALISLLPDGIRVEDLVASTVPIPDVRQAQWRLVGTSLAYVDVSGRLKALSPIREYIRRTHAPAPQFTTPLRTYFQNLLALWKAKRHIHSGNLGPELASYVGNITELLRYGLSAEQESSWVEIGDSILVLHDFSRTMLKGDTQLINKLPELINDTGDSGLRWRYATRCLRPGPLLPTDPDALIEEGVQYYGTHMTRSNIDEVIAFYDCVARHYSNGLHKDLSRATEFNALTLDLAREHGETVHQLKALATKCYIAQTSDAPRRLIPVAREGRKLGGLASNPEAWEFYWTEAWALSCIGDFRGAQDLCMEAHEWLVSAGLETTDRRLFLLDVEADIHLQKGEYSEARTVYAEMLKRTSPQRSPIYHGYLLTSAARVDMVMGSVSVNDVSAKLETAQTVFTAYRMHQIPITVCAMAELALYRDDLDTARSLLVKCLTANRRLFPLVASDCLAILGDSRKNLHGGNSSTGDVFPWSIVFLALARKMQDPIRTLHALRRIADYPTIVGEDTALVLFRVVCDVGAEMGIHHLQAECMLGIGDILTQRGDVDEARKMWEGARSRFVRCSRSRDVLQVDARLS</sequence>
<dbReference type="Proteomes" id="UP001362999">
    <property type="component" value="Unassembled WGS sequence"/>
</dbReference>
<dbReference type="InterPro" id="IPR027417">
    <property type="entry name" value="P-loop_NTPase"/>
</dbReference>
<name>A0AAV9ZBI3_9AGAR</name>
<keyword evidence="3" id="KW-1185">Reference proteome</keyword>
<reference evidence="2 3" key="1">
    <citation type="journal article" date="2024" name="J Genomics">
        <title>Draft genome sequencing and assembly of Favolaschia claudopus CIRM-BRFM 2984 isolated from oak limbs.</title>
        <authorList>
            <person name="Navarro D."/>
            <person name="Drula E."/>
            <person name="Chaduli D."/>
            <person name="Cazenave R."/>
            <person name="Ahrendt S."/>
            <person name="Wang J."/>
            <person name="Lipzen A."/>
            <person name="Daum C."/>
            <person name="Barry K."/>
            <person name="Grigoriev I.V."/>
            <person name="Favel A."/>
            <person name="Rosso M.N."/>
            <person name="Martin F."/>
        </authorList>
    </citation>
    <scope>NUCLEOTIDE SEQUENCE [LARGE SCALE GENOMIC DNA]</scope>
    <source>
        <strain evidence="2 3">CIRM-BRFM 2984</strain>
    </source>
</reference>
<accession>A0AAV9ZBI3</accession>
<dbReference type="SUPFAM" id="SSF52540">
    <property type="entry name" value="P-loop containing nucleoside triphosphate hydrolases"/>
    <property type="match status" value="1"/>
</dbReference>
<dbReference type="PANTHER" id="PTHR47691">
    <property type="entry name" value="REGULATOR-RELATED"/>
    <property type="match status" value="1"/>
</dbReference>
<organism evidence="2 3">
    <name type="scientific">Favolaschia claudopus</name>
    <dbReference type="NCBI Taxonomy" id="2862362"/>
    <lineage>
        <taxon>Eukaryota</taxon>
        <taxon>Fungi</taxon>
        <taxon>Dikarya</taxon>
        <taxon>Basidiomycota</taxon>
        <taxon>Agaricomycotina</taxon>
        <taxon>Agaricomycetes</taxon>
        <taxon>Agaricomycetidae</taxon>
        <taxon>Agaricales</taxon>
        <taxon>Marasmiineae</taxon>
        <taxon>Mycenaceae</taxon>
        <taxon>Favolaschia</taxon>
    </lineage>
</organism>
<comment type="caution">
    <text evidence="2">The sequence shown here is derived from an EMBL/GenBank/DDBJ whole genome shotgun (WGS) entry which is preliminary data.</text>
</comment>
<dbReference type="InterPro" id="IPR011990">
    <property type="entry name" value="TPR-like_helical_dom_sf"/>
</dbReference>
<dbReference type="InterPro" id="IPR049052">
    <property type="entry name" value="nSTAND1"/>
</dbReference>